<proteinExistence type="predicted"/>
<gene>
    <name evidence="2" type="ORF">AKL21_05735</name>
</gene>
<dbReference type="AlphaFoldDB" id="A0A267HT09"/>
<keyword evidence="3" id="KW-1185">Reference proteome</keyword>
<sequence length="198" mass="23402">MCCFQRRSNLVKLNCSRYEEIKKVVTDTIEDANIRQYPYDVFEVARNLDIILVSYQSLSEKKKKACFSKSEDAFSILVDFGNHAEWHIYYNEDIGHCRVRFTIMHEIGHIMLDHEDGNEVEESEANFFSKHILAPPCIMHEVGVEDYVDIVNKFDVSPTMAIYQIDYYDKWLQYGGDYYTEYEKRILKLYQNEQSISA</sequence>
<accession>A0A267HT09</accession>
<organism evidence="2 3">
    <name type="scientific">Enterococcus canintestini</name>
    <dbReference type="NCBI Taxonomy" id="317010"/>
    <lineage>
        <taxon>Bacteria</taxon>
        <taxon>Bacillati</taxon>
        <taxon>Bacillota</taxon>
        <taxon>Bacilli</taxon>
        <taxon>Lactobacillales</taxon>
        <taxon>Enterococcaceae</taxon>
        <taxon>Enterococcus</taxon>
    </lineage>
</organism>
<evidence type="ECO:0000313" key="3">
    <source>
        <dbReference type="Proteomes" id="UP000216797"/>
    </source>
</evidence>
<dbReference type="Pfam" id="PF06114">
    <property type="entry name" value="Peptidase_M78"/>
    <property type="match status" value="1"/>
</dbReference>
<dbReference type="InterPro" id="IPR010359">
    <property type="entry name" value="IrrE_HExxH"/>
</dbReference>
<dbReference type="Gene3D" id="1.10.10.2910">
    <property type="match status" value="1"/>
</dbReference>
<name>A0A267HT09_9ENTE</name>
<reference evidence="2 3" key="1">
    <citation type="submission" date="2015-08" db="EMBL/GenBank/DDBJ databases">
        <title>Enterococcus genome sequence.</title>
        <authorList>
            <person name="Acedo J.Z."/>
            <person name="Vederas J.C."/>
        </authorList>
    </citation>
    <scope>NUCLEOTIDE SEQUENCE [LARGE SCALE GENOMIC DNA]</scope>
    <source>
        <strain evidence="2 3">49</strain>
    </source>
</reference>
<protein>
    <recommendedName>
        <fullName evidence="1">IrrE N-terminal-like domain-containing protein</fullName>
    </recommendedName>
</protein>
<evidence type="ECO:0000259" key="1">
    <source>
        <dbReference type="Pfam" id="PF06114"/>
    </source>
</evidence>
<feature type="domain" description="IrrE N-terminal-like" evidence="1">
    <location>
        <begin position="83"/>
        <end position="164"/>
    </location>
</feature>
<comment type="caution">
    <text evidence="2">The sequence shown here is derived from an EMBL/GenBank/DDBJ whole genome shotgun (WGS) entry which is preliminary data.</text>
</comment>
<dbReference type="SUPFAM" id="SSF55486">
    <property type="entry name" value="Metalloproteases ('zincins'), catalytic domain"/>
    <property type="match status" value="1"/>
</dbReference>
<dbReference type="EMBL" id="LHUG01000005">
    <property type="protein sequence ID" value="PAB00755.1"/>
    <property type="molecule type" value="Genomic_DNA"/>
</dbReference>
<dbReference type="Proteomes" id="UP000216797">
    <property type="component" value="Unassembled WGS sequence"/>
</dbReference>
<evidence type="ECO:0000313" key="2">
    <source>
        <dbReference type="EMBL" id="PAB00755.1"/>
    </source>
</evidence>